<evidence type="ECO:0000313" key="3">
    <source>
        <dbReference type="EMBL" id="BAN03044.1"/>
    </source>
</evidence>
<reference evidence="3 4" key="1">
    <citation type="journal article" date="2013" name="Int. J. Syst. Evol. Microbiol.">
        <title>Ilumatobacter nonamiense sp. nov. and Ilumatobacter coccineum sp. nov., isolated from seashore sand.</title>
        <authorList>
            <person name="Matsumoto A."/>
            <person name="Kasai H."/>
            <person name="Matsuo Y."/>
            <person name="Shizuri Y."/>
            <person name="Ichikawa N."/>
            <person name="Fujita N."/>
            <person name="Omura S."/>
            <person name="Takahashi Y."/>
        </authorList>
    </citation>
    <scope>NUCLEOTIDE SEQUENCE [LARGE SCALE GENOMIC DNA]</scope>
    <source>
        <strain evidence="4">NBRC 103263 / KCTC 29153 / YM16-304</strain>
    </source>
</reference>
<name>A0A6C7E5J5_ILUCY</name>
<keyword evidence="2" id="KW-0812">Transmembrane</keyword>
<evidence type="ECO:0000256" key="2">
    <source>
        <dbReference type="SAM" id="Phobius"/>
    </source>
</evidence>
<keyword evidence="2" id="KW-0472">Membrane</keyword>
<organism evidence="3 4">
    <name type="scientific">Ilumatobacter coccineus (strain NBRC 103263 / KCTC 29153 / YM16-304)</name>
    <dbReference type="NCBI Taxonomy" id="1313172"/>
    <lineage>
        <taxon>Bacteria</taxon>
        <taxon>Bacillati</taxon>
        <taxon>Actinomycetota</taxon>
        <taxon>Acidimicrobiia</taxon>
        <taxon>Acidimicrobiales</taxon>
        <taxon>Ilumatobacteraceae</taxon>
        <taxon>Ilumatobacter</taxon>
    </lineage>
</organism>
<feature type="transmembrane region" description="Helical" evidence="2">
    <location>
        <begin position="47"/>
        <end position="66"/>
    </location>
</feature>
<sequence length="660" mass="68956">MEPFDRFDEVPVPDQWDEIVDRAGPAIGEPGSGEDGATATHRRRSTWVLVGAVASVLGLVVGFVALSRGGDGDDAIGDIVVTPTDVVDTPTEAVDAADDPPPDTPTPVDEDEQVALTCSNASELAEIGQLLRSGQPTYDYQPARDVAQLVEWSDVVVAGDLVSARRTSAANGETYTSIEVANVEVLAGVGTVERIGSPSLWAEGLGDDPLADTVVFEGVRFIAFLDAFPAAPGGWAPYVGGIGFGCAGTRGEASPVAESLAGLDTEIQDLSIDDVIARVSVVADRQTEGISRPVFADDVCPPQSALDFGARDGFTQVFFPRDEVFPIQIIGAPGGTPADPFALIQRWDEATDESIDGERVEVVPIDGVDVGIATFDNGNGEATWRLADGSIGYLRSRGLDRDDIEEIVGALSGRALDAPVPGFDLDAGATDRFVVLHESVNTDVSSSGAMSECRRNGDPWIYRVYAINGDPVARFVAVIDRGPAPYAIGEVGPTTVIIEGVDDAEAPGVGDVIDADVDRFAALTRQPSIAEQDNTPDELLLGLDTEAVLTLFDATGDGLSDQVVALSLRLADGVTFLEVDWADFESHPDAARYLVELDGGGAGASNGGAGNTSIAGSTSGFRLGPADATEPVVVTVKIVDADGRLLQLSPTVRIVPEESR</sequence>
<dbReference type="Proteomes" id="UP000011863">
    <property type="component" value="Chromosome"/>
</dbReference>
<feature type="region of interest" description="Disordered" evidence="1">
    <location>
        <begin position="90"/>
        <end position="110"/>
    </location>
</feature>
<accession>A0A6C7E5J5</accession>
<keyword evidence="4" id="KW-1185">Reference proteome</keyword>
<gene>
    <name evidence="3" type="ORF">YM304_27300</name>
</gene>
<evidence type="ECO:0000313" key="4">
    <source>
        <dbReference type="Proteomes" id="UP000011863"/>
    </source>
</evidence>
<proteinExistence type="predicted"/>
<keyword evidence="2" id="KW-1133">Transmembrane helix</keyword>
<dbReference type="RefSeq" id="WP_015442291.1">
    <property type="nucleotide sequence ID" value="NC_020520.1"/>
</dbReference>
<evidence type="ECO:0000256" key="1">
    <source>
        <dbReference type="SAM" id="MobiDB-lite"/>
    </source>
</evidence>
<dbReference type="AlphaFoldDB" id="A0A6C7E5J5"/>
<dbReference type="KEGG" id="aym:YM304_27300"/>
<dbReference type="EMBL" id="AP012057">
    <property type="protein sequence ID" value="BAN03044.1"/>
    <property type="molecule type" value="Genomic_DNA"/>
</dbReference>
<protein>
    <submittedName>
        <fullName evidence="3">Uncharacterized protein</fullName>
    </submittedName>
</protein>